<accession>A0A4Z2BQX5</accession>
<feature type="coiled-coil region" evidence="6">
    <location>
        <begin position="1073"/>
        <end position="1126"/>
    </location>
</feature>
<evidence type="ECO:0000256" key="6">
    <source>
        <dbReference type="SAM" id="Coils"/>
    </source>
</evidence>
<feature type="region of interest" description="Disordered" evidence="7">
    <location>
        <begin position="1482"/>
        <end position="1535"/>
    </location>
</feature>
<keyword evidence="6" id="KW-0175">Coiled coil</keyword>
<evidence type="ECO:0000256" key="7">
    <source>
        <dbReference type="SAM" id="MobiDB-lite"/>
    </source>
</evidence>
<reference evidence="9 10" key="1">
    <citation type="submission" date="2019-04" db="EMBL/GenBank/DDBJ databases">
        <title>The sequence and de novo assembly of Takifugu bimaculatus genome using PacBio and Hi-C technologies.</title>
        <authorList>
            <person name="Xu P."/>
            <person name="Liu B."/>
            <person name="Zhou Z."/>
        </authorList>
    </citation>
    <scope>NUCLEOTIDE SEQUENCE [LARGE SCALE GENOMIC DNA]</scope>
    <source>
        <strain evidence="9">TB-2018</strain>
        <tissue evidence="9">Muscle</tissue>
    </source>
</reference>
<feature type="coiled-coil region" evidence="6">
    <location>
        <begin position="417"/>
        <end position="447"/>
    </location>
</feature>
<dbReference type="FunFam" id="1.20.58.60:FF:000073">
    <property type="entry name" value="Nesprin-1 isoform 1"/>
    <property type="match status" value="1"/>
</dbReference>
<dbReference type="PANTHER" id="PTHR14514:SF3">
    <property type="entry name" value="NESPRIN-1"/>
    <property type="match status" value="1"/>
</dbReference>
<keyword evidence="3" id="KW-0677">Repeat</keyword>
<evidence type="ECO:0000313" key="10">
    <source>
        <dbReference type="Proteomes" id="UP000516260"/>
    </source>
</evidence>
<dbReference type="FunFam" id="1.20.58.60:FF:000233">
    <property type="entry name" value="nesprin-1 isoform X9"/>
    <property type="match status" value="1"/>
</dbReference>
<sequence length="1928" mass="222640">MEHQPQLYQVLEEGKRLLLSVGCVDLENQLTQLGEHWLSSTTKVNKELHRLDSTLKHWSRYQNESAELSHWLQSAVDRLEFWTAQSVTVPQELETVRDHLCAFLEFSKEVDAKSSLRSSVLNTGNQLLRLKRVDTAGLRSAMGQIDTQWAELLTHIPVVQEKLHQLQMEKLASRHAITELMSWISLMENIIEGDQDKIQAVLGSEKVQEFLQKYKGFRIDLTCKQLTVDFVNQSVLQMSSHDVEGKRSDKTDFAEKLGAMNRRWQILQGLIGEKIQHLEGLLESWMEHESGVQALKTWLTLQEEKLKKRNRIEDVASVQNALKDCHELEELVKEKEKDLEKAEERGNALIQKENGSACSVVRETLKGLKQSWARLDQMIIQKKGNLRLVLEQWTLYRRASEEINGYLMEGRYSVSRLRLLNGSLEAVQQQVESLEGLQEEMDKQESSLRKFGTVTHQLLTECHPSVAETLNRALHDVNIKWNHLLEQISEQLKIGKDLQGLWQRYKLLHSQCVAGVRRQEECADRLLKSATDREITEEESSAWMKDCSACLGGQASVQQSLQHLQTLGDQLKCLVDASSSAAIQSDLLALTYHLAKLEHSLQRQQETLQSESQACEGFRKQLNVLIGQAEEAEEVLKQSDPLGSSEVALVQKKMEKLRVHLLKLSSLSPDLERINELVYRLPVSDSDVKRLQNLNRNWAAHTAHLNERFSKLQSVVLRQQSFLQKCETWMEFLTQTEQKLTAEISGNYQSLLEQQRDHELFQAEMFSRQQILYSIINDGHHILDQGSVDDRDDFSVKLALLSNEWQGVVRRAQQRRGIIDSLVRQWQNYQETTEKLQRWLQEVSRDPSVYQPGEPVALLQARNLLDEIQQRERVLHRQQGSYILTVEAGMSLLLSADAVSESSLQAELMEIQERWRHAHHRLDQQRRELQGLIKNWERCEKGINTSMEKLKVFKMKLSVPLPDNHEELHSEQIRCKELEGSAAGWTDDLASLFLLRDSLEGTVSTDDITVLQERLQLLQCQWGEVCHQLSLRRQQVSEKLNEWAVFNEKNKELCEWLTQMESMVSQNGDISIEEMMEKLRKDYQEEINVAQENKQQLQAMGERLARASQESKAAEIQQKLNKVSERWQHLLDLIAARVKKLRETLVAVQQLEKKMSSLRSWLSHIEMELSRPIVYDTCEEKEIEKKLNQQQVVQRDIEKHSTGVASVLNLCEVLLHDCDACSTETGCDSIQQSTRGLERRWRNICAMSMERRLKIEETWRLWQKFLDDYWRFEDWLKTSERKAALPNSSGVLYTVAKEELKKFEAFQRQVQECLTQLELINKQYRRLARENRTDSSCRLKDMVHNGNRRWDNLQKRVTAILRRLRHFISQREEFETARDSILVWLTEMDLQLTNIEHFSECDVQAKIKQLRAFQQEIVLNTAKIELALRQGEGLIEKSEPLDAAVIEEELEELQRYCQEVFGRVDRYYKKLRRLPLADDELDGSDRELDMEGRDTPASLDSIPLEWDHDYDLSRGLDSPGGRGLRERSKEQEEEEDEYLRTAAAVLSDVVIPESPEAYIKLTENTLKSSSGEPGQLEASLRQLDQALNAGRQHLQQREALASSSSPDMDSTYMGYMRLMGECRGSIDAVKRAEGELTEDEDDLPGLTNLNGTDAQGSGVIERWELIQAQSLSETHRHKQDLQQLSSDLQNMRAWLGRSEAELGQLRGLVHSADIHTIQQRIKKLKELLKGMDAQKSEVLSINLRSADFLQTEHESEEAWELREGLKEMNASWNRLGASLEDWREELQGVLMQCQEFHEMSHGLLLWLENIDRRRNEVVPIAPGLDRETLQAHHKTLTQVKHELLESQQKVSSLQELSAQLLVTTSPLAPLPQTQRSGQGRAQGSECLEAQEKVHVIMNRLKLLLKQVTSDLQGLETRLEAVDRQQVRK</sequence>
<dbReference type="Proteomes" id="UP000516260">
    <property type="component" value="Chromosome 19"/>
</dbReference>
<evidence type="ECO:0000256" key="1">
    <source>
        <dbReference type="ARBA" id="ARBA00004126"/>
    </source>
</evidence>
<dbReference type="EMBL" id="SWLE01000011">
    <property type="protein sequence ID" value="TNM94665.1"/>
    <property type="molecule type" value="Genomic_DNA"/>
</dbReference>
<feature type="coiled-coil region" evidence="6">
    <location>
        <begin position="318"/>
        <end position="352"/>
    </location>
</feature>
<keyword evidence="2" id="KW-0597">Phosphoprotein</keyword>
<feature type="compositionally biased region" description="Basic and acidic residues" evidence="7">
    <location>
        <begin position="1505"/>
        <end position="1514"/>
    </location>
</feature>
<organism evidence="9 10">
    <name type="scientific">Takifugu bimaculatus</name>
    <dbReference type="NCBI Taxonomy" id="433685"/>
    <lineage>
        <taxon>Eukaryota</taxon>
        <taxon>Metazoa</taxon>
        <taxon>Chordata</taxon>
        <taxon>Craniata</taxon>
        <taxon>Vertebrata</taxon>
        <taxon>Euteleostomi</taxon>
        <taxon>Actinopterygii</taxon>
        <taxon>Neopterygii</taxon>
        <taxon>Teleostei</taxon>
        <taxon>Neoteleostei</taxon>
        <taxon>Acanthomorphata</taxon>
        <taxon>Eupercaria</taxon>
        <taxon>Tetraodontiformes</taxon>
        <taxon>Tetradontoidea</taxon>
        <taxon>Tetraodontidae</taxon>
        <taxon>Takifugu</taxon>
    </lineage>
</organism>
<dbReference type="Pfam" id="PF00435">
    <property type="entry name" value="Spectrin"/>
    <property type="match status" value="6"/>
</dbReference>
<dbReference type="SMART" id="SM00150">
    <property type="entry name" value="SPEC"/>
    <property type="match status" value="14"/>
</dbReference>
<feature type="domain" description="Nesprin-1/2" evidence="8">
    <location>
        <begin position="1490"/>
        <end position="1540"/>
    </location>
</feature>
<keyword evidence="5" id="KW-0539">Nucleus</keyword>
<proteinExistence type="predicted"/>
<dbReference type="GO" id="GO:0031965">
    <property type="term" value="C:nuclear membrane"/>
    <property type="evidence" value="ECO:0007669"/>
    <property type="project" value="UniProtKB-SubCell"/>
</dbReference>
<evidence type="ECO:0000256" key="2">
    <source>
        <dbReference type="ARBA" id="ARBA00022553"/>
    </source>
</evidence>
<dbReference type="Gene3D" id="1.20.58.60">
    <property type="match status" value="10"/>
</dbReference>
<dbReference type="FunFam" id="1.20.58.60:FF:000126">
    <property type="entry name" value="Spectrin repeat containing, nuclear envelope 1a"/>
    <property type="match status" value="1"/>
</dbReference>
<name>A0A4Z2BQX5_9TELE</name>
<keyword evidence="4" id="KW-0472">Membrane</keyword>
<keyword evidence="10" id="KW-1185">Reference proteome</keyword>
<dbReference type="FunFam" id="1.20.58.60:FF:000112">
    <property type="entry name" value="nesprin-1 isoform X4"/>
    <property type="match status" value="1"/>
</dbReference>
<dbReference type="PANTHER" id="PTHR14514">
    <property type="entry name" value="PKA ANCHORING PROTEIN"/>
    <property type="match status" value="1"/>
</dbReference>
<evidence type="ECO:0000256" key="5">
    <source>
        <dbReference type="ARBA" id="ARBA00023242"/>
    </source>
</evidence>
<evidence type="ECO:0000256" key="4">
    <source>
        <dbReference type="ARBA" id="ARBA00023136"/>
    </source>
</evidence>
<dbReference type="InterPro" id="IPR018159">
    <property type="entry name" value="Spectrin/alpha-actinin"/>
</dbReference>
<gene>
    <name evidence="9" type="ORF">fugu_017424</name>
</gene>
<evidence type="ECO:0000256" key="3">
    <source>
        <dbReference type="ARBA" id="ARBA00022737"/>
    </source>
</evidence>
<comment type="caution">
    <text evidence="9">The sequence shown here is derived from an EMBL/GenBank/DDBJ whole genome shotgun (WGS) entry which is preliminary data.</text>
</comment>
<dbReference type="InterPro" id="IPR056887">
    <property type="entry name" value="SYNE1/2_dom"/>
</dbReference>
<dbReference type="FunFam" id="1.20.58.60:FF:000137">
    <property type="entry name" value="nesprin-1 isoform X2"/>
    <property type="match status" value="1"/>
</dbReference>
<feature type="compositionally biased region" description="Basic and acidic residues" evidence="7">
    <location>
        <begin position="1483"/>
        <end position="1494"/>
    </location>
</feature>
<evidence type="ECO:0000313" key="9">
    <source>
        <dbReference type="EMBL" id="TNM94665.1"/>
    </source>
</evidence>
<evidence type="ECO:0000259" key="8">
    <source>
        <dbReference type="Pfam" id="PF25035"/>
    </source>
</evidence>
<dbReference type="CDD" id="cd00176">
    <property type="entry name" value="SPEC"/>
    <property type="match status" value="6"/>
</dbReference>
<feature type="coiled-coil region" evidence="6">
    <location>
        <begin position="1897"/>
        <end position="1924"/>
    </location>
</feature>
<protein>
    <recommendedName>
        <fullName evidence="8">Nesprin-1/2 domain-containing protein</fullName>
    </recommendedName>
</protein>
<dbReference type="FunFam" id="1.20.58.60:FF:000115">
    <property type="entry name" value="nesprin-2 isoform X2"/>
    <property type="match status" value="1"/>
</dbReference>
<dbReference type="InterPro" id="IPR002017">
    <property type="entry name" value="Spectrin_repeat"/>
</dbReference>
<comment type="subcellular location">
    <subcellularLocation>
        <location evidence="1">Nucleus membrane</location>
    </subcellularLocation>
</comment>
<dbReference type="SUPFAM" id="SSF46966">
    <property type="entry name" value="Spectrin repeat"/>
    <property type="match status" value="13"/>
</dbReference>
<dbReference type="Pfam" id="PF25035">
    <property type="entry name" value="SYNE1"/>
    <property type="match status" value="1"/>
</dbReference>